<proteinExistence type="predicted"/>
<reference evidence="1 2" key="1">
    <citation type="submission" date="2024-09" db="EMBL/GenBank/DDBJ databases">
        <authorList>
            <person name="Sun Q."/>
            <person name="Mori K."/>
        </authorList>
    </citation>
    <scope>NUCLEOTIDE SEQUENCE [LARGE SCALE GENOMIC DNA]</scope>
    <source>
        <strain evidence="1 2">KCTC 22789</strain>
    </source>
</reference>
<gene>
    <name evidence="1" type="ORF">ACFFII_15010</name>
</gene>
<evidence type="ECO:0000313" key="2">
    <source>
        <dbReference type="Proteomes" id="UP001589799"/>
    </source>
</evidence>
<accession>A0ABV6I776</accession>
<comment type="caution">
    <text evidence="1">The sequence shown here is derived from an EMBL/GenBank/DDBJ whole genome shotgun (WGS) entry which is preliminary data.</text>
</comment>
<evidence type="ECO:0000313" key="1">
    <source>
        <dbReference type="EMBL" id="MFC0342075.1"/>
    </source>
</evidence>
<organism evidence="1 2">
    <name type="scientific">Paracoccus niistensis</name>
    <dbReference type="NCBI Taxonomy" id="632935"/>
    <lineage>
        <taxon>Bacteria</taxon>
        <taxon>Pseudomonadati</taxon>
        <taxon>Pseudomonadota</taxon>
        <taxon>Alphaproteobacteria</taxon>
        <taxon>Rhodobacterales</taxon>
        <taxon>Paracoccaceae</taxon>
        <taxon>Paracoccus</taxon>
    </lineage>
</organism>
<protein>
    <submittedName>
        <fullName evidence="1">Uncharacterized protein</fullName>
    </submittedName>
</protein>
<sequence>MSYADCGPFDRALEWGSIPDPSPGEPDRLLLACLDIILLAGSAAVM</sequence>
<dbReference type="Proteomes" id="UP001589799">
    <property type="component" value="Unassembled WGS sequence"/>
</dbReference>
<dbReference type="RefSeq" id="WP_377699680.1">
    <property type="nucleotide sequence ID" value="NZ_JBHLWE010000046.1"/>
</dbReference>
<keyword evidence="2" id="KW-1185">Reference proteome</keyword>
<dbReference type="EMBL" id="JBHLWE010000046">
    <property type="protein sequence ID" value="MFC0342075.1"/>
    <property type="molecule type" value="Genomic_DNA"/>
</dbReference>
<name>A0ABV6I776_9RHOB</name>